<name>A0A0H3G1I7_ZYMMA</name>
<sequence length="198" mass="21321" precursor="true">MYSGLKKYKPLPFLKAAALSLCGFTLILTPLSALSAQGFRHHDTNAPIDIDADHSEVLYNDNRAIYSGHVRARQADMTITAAYVRIAYTMPKNSKTGEASPQMQRLDASGGVTIQTPDEMAKGEIAIYDVPKRLVTLVGHVEMVRGDSVVHGARLIIDLNTGKGTMDGSLVGSDGSQGKGRVTGHFVVPPSNQDNKKQ</sequence>
<dbReference type="GO" id="GO:0009279">
    <property type="term" value="C:cell outer membrane"/>
    <property type="evidence" value="ECO:0007669"/>
    <property type="project" value="TreeGrafter"/>
</dbReference>
<feature type="signal peptide" evidence="3">
    <location>
        <begin position="1"/>
        <end position="35"/>
    </location>
</feature>
<feature type="region of interest" description="Disordered" evidence="2">
    <location>
        <begin position="168"/>
        <end position="198"/>
    </location>
</feature>
<dbReference type="eggNOG" id="COG1934">
    <property type="taxonomic scope" value="Bacteria"/>
</dbReference>
<dbReference type="OrthoDB" id="9811926at2"/>
<evidence type="ECO:0000259" key="4">
    <source>
        <dbReference type="Pfam" id="PF03968"/>
    </source>
</evidence>
<feature type="chain" id="PRO_5002609742" evidence="3">
    <location>
        <begin position="36"/>
        <end position="198"/>
    </location>
</feature>
<dbReference type="GeneID" id="79904499"/>
<dbReference type="GO" id="GO:0030288">
    <property type="term" value="C:outer membrane-bounded periplasmic space"/>
    <property type="evidence" value="ECO:0007669"/>
    <property type="project" value="TreeGrafter"/>
</dbReference>
<dbReference type="RefSeq" id="WP_011240217.1">
    <property type="nucleotide sequence ID" value="NC_017262.1"/>
</dbReference>
<reference evidence="5 6" key="1">
    <citation type="journal article" date="2011" name="J. Bacteriol.">
        <title>Genome sequence of the ethanol-producing Zymomonas mobilis subsp. mobilis lectotype strain ATCC 10988.</title>
        <authorList>
            <person name="Pappas K.M."/>
            <person name="Kouvelis V.N."/>
            <person name="Saunders E."/>
            <person name="Brettin T.S."/>
            <person name="Bruce D."/>
            <person name="Detter C."/>
            <person name="Balakireva M."/>
            <person name="Han C.S."/>
            <person name="Savvakis G."/>
            <person name="Kyrpides N.C."/>
            <person name="Typas M.A."/>
        </authorList>
    </citation>
    <scope>NUCLEOTIDE SEQUENCE [LARGE SCALE GENOMIC DNA]</scope>
    <source>
        <strain evidence="6">ATCC 10988 / DSM 424 / CCUG 17860 / LMG 404 / NCIMB 8938 / NRRL B-806 / ZM1</strain>
    </source>
</reference>
<dbReference type="KEGG" id="zmm:Zmob_0835"/>
<protein>
    <submittedName>
        <fullName evidence="5">OstA family protein</fullName>
    </submittedName>
</protein>
<keyword evidence="1 3" id="KW-0732">Signal</keyword>
<dbReference type="Pfam" id="PF03968">
    <property type="entry name" value="LptD_N"/>
    <property type="match status" value="1"/>
</dbReference>
<dbReference type="EMBL" id="CP002850">
    <property type="protein sequence ID" value="AEH62672.1"/>
    <property type="molecule type" value="Genomic_DNA"/>
</dbReference>
<gene>
    <name evidence="5" type="ordered locus">Zmob_0835</name>
</gene>
<evidence type="ECO:0000256" key="2">
    <source>
        <dbReference type="SAM" id="MobiDB-lite"/>
    </source>
</evidence>
<dbReference type="Gene3D" id="2.60.450.10">
    <property type="entry name" value="Lipopolysaccharide (LPS) transport protein A like domain"/>
    <property type="match status" value="1"/>
</dbReference>
<dbReference type="GO" id="GO:0017089">
    <property type="term" value="F:glycolipid transfer activity"/>
    <property type="evidence" value="ECO:0007669"/>
    <property type="project" value="TreeGrafter"/>
</dbReference>
<dbReference type="GO" id="GO:0015920">
    <property type="term" value="P:lipopolysaccharide transport"/>
    <property type="evidence" value="ECO:0007669"/>
    <property type="project" value="TreeGrafter"/>
</dbReference>
<evidence type="ECO:0000313" key="6">
    <source>
        <dbReference type="Proteomes" id="UP000001494"/>
    </source>
</evidence>
<dbReference type="InterPro" id="IPR005653">
    <property type="entry name" value="OstA-like_N"/>
</dbReference>
<dbReference type="AlphaFoldDB" id="A0A0H3G1I7"/>
<organism evidence="5 6">
    <name type="scientific">Zymomonas mobilis subsp. mobilis (strain ATCC 10988 / DSM 424 / LMG 404 / NCIMB 8938 / NRRL B-806 / ZM1)</name>
    <dbReference type="NCBI Taxonomy" id="555217"/>
    <lineage>
        <taxon>Bacteria</taxon>
        <taxon>Pseudomonadati</taxon>
        <taxon>Pseudomonadota</taxon>
        <taxon>Alphaproteobacteria</taxon>
        <taxon>Sphingomonadales</taxon>
        <taxon>Zymomonadaceae</taxon>
        <taxon>Zymomonas</taxon>
    </lineage>
</organism>
<proteinExistence type="predicted"/>
<dbReference type="SMR" id="A0A0H3G1I7"/>
<feature type="domain" description="Organic solvent tolerance-like N-terminal" evidence="4">
    <location>
        <begin position="50"/>
        <end position="162"/>
    </location>
</feature>
<evidence type="ECO:0000256" key="3">
    <source>
        <dbReference type="SAM" id="SignalP"/>
    </source>
</evidence>
<dbReference type="PANTHER" id="PTHR36504:SF1">
    <property type="entry name" value="LIPOPOLYSACCHARIDE EXPORT SYSTEM PROTEIN LPTA"/>
    <property type="match status" value="1"/>
</dbReference>
<dbReference type="HOGENOM" id="CLU_095993_0_2_5"/>
<dbReference type="InterPro" id="IPR052037">
    <property type="entry name" value="LPS_export_LptA"/>
</dbReference>
<evidence type="ECO:0000313" key="5">
    <source>
        <dbReference type="EMBL" id="AEH62672.1"/>
    </source>
</evidence>
<accession>A0A0H3G1I7</accession>
<dbReference type="PANTHER" id="PTHR36504">
    <property type="entry name" value="LIPOPOLYSACCHARIDE EXPORT SYSTEM PROTEIN LPTA"/>
    <property type="match status" value="1"/>
</dbReference>
<dbReference type="Proteomes" id="UP000001494">
    <property type="component" value="Chromosome"/>
</dbReference>
<evidence type="ECO:0000256" key="1">
    <source>
        <dbReference type="ARBA" id="ARBA00022729"/>
    </source>
</evidence>